<dbReference type="Proteomes" id="UP000249065">
    <property type="component" value="Unassembled WGS sequence"/>
</dbReference>
<keyword evidence="1" id="KW-0812">Transmembrane</keyword>
<evidence type="ECO:0000256" key="1">
    <source>
        <dbReference type="SAM" id="Phobius"/>
    </source>
</evidence>
<feature type="transmembrane region" description="Helical" evidence="1">
    <location>
        <begin position="50"/>
        <end position="80"/>
    </location>
</feature>
<dbReference type="InterPro" id="IPR017581">
    <property type="entry name" value="AtpR-like"/>
</dbReference>
<evidence type="ECO:0000313" key="2">
    <source>
        <dbReference type="EMBL" id="RAI59987.1"/>
    </source>
</evidence>
<sequence length="94" mass="9757">MDAEAMSTLLHLLWVLPGLLLGLLHFRGLERNAALYAAGRTGRGLALQALRLAATAGGLVLAALQGAWPLLAVAAGWLLARCLLVRPPPLAAGE</sequence>
<evidence type="ECO:0000313" key="3">
    <source>
        <dbReference type="Proteomes" id="UP000249065"/>
    </source>
</evidence>
<gene>
    <name evidence="2" type="ORF">DOO78_07025</name>
</gene>
<proteinExistence type="predicted"/>
<dbReference type="EMBL" id="QLIX01000003">
    <property type="protein sequence ID" value="RAI59987.1"/>
    <property type="molecule type" value="Genomic_DNA"/>
</dbReference>
<reference evidence="3" key="1">
    <citation type="submission" date="2018-06" db="EMBL/GenBank/DDBJ databases">
        <authorList>
            <person name="Khan S.A."/>
        </authorList>
    </citation>
    <scope>NUCLEOTIDE SEQUENCE [LARGE SCALE GENOMIC DNA]</scope>
    <source>
        <strain evidence="3">DB-1506</strain>
    </source>
</reference>
<dbReference type="Pfam" id="PF12966">
    <property type="entry name" value="AtpR"/>
    <property type="match status" value="1"/>
</dbReference>
<comment type="caution">
    <text evidence="2">The sequence shown here is derived from an EMBL/GenBank/DDBJ whole genome shotgun (WGS) entry which is preliminary data.</text>
</comment>
<accession>A0A327MBQ1</accession>
<keyword evidence="3" id="KW-1185">Reference proteome</keyword>
<protein>
    <recommendedName>
        <fullName evidence="4">ATP synthase subunit I</fullName>
    </recommendedName>
</protein>
<evidence type="ECO:0008006" key="4">
    <source>
        <dbReference type="Google" id="ProtNLM"/>
    </source>
</evidence>
<dbReference type="AlphaFoldDB" id="A0A327MBQ1"/>
<feature type="transmembrane region" description="Helical" evidence="1">
    <location>
        <begin position="12"/>
        <end position="29"/>
    </location>
</feature>
<keyword evidence="1" id="KW-1133">Transmembrane helix</keyword>
<organism evidence="2 3">
    <name type="scientific">Roseicella frigidaeris</name>
    <dbReference type="NCBI Taxonomy" id="2230885"/>
    <lineage>
        <taxon>Bacteria</taxon>
        <taxon>Pseudomonadati</taxon>
        <taxon>Pseudomonadota</taxon>
        <taxon>Alphaproteobacteria</taxon>
        <taxon>Acetobacterales</taxon>
        <taxon>Roseomonadaceae</taxon>
        <taxon>Roseicella</taxon>
    </lineage>
</organism>
<name>A0A327MBQ1_9PROT</name>
<keyword evidence="1" id="KW-0472">Membrane</keyword>